<name>A0A813F2J8_POLGL</name>
<feature type="compositionally biased region" description="Low complexity" evidence="1">
    <location>
        <begin position="1"/>
        <end position="16"/>
    </location>
</feature>
<feature type="region of interest" description="Disordered" evidence="1">
    <location>
        <begin position="1"/>
        <end position="21"/>
    </location>
</feature>
<accession>A0A813F2J8</accession>
<proteinExistence type="predicted"/>
<reference evidence="2" key="1">
    <citation type="submission" date="2021-02" db="EMBL/GenBank/DDBJ databases">
        <authorList>
            <person name="Dougan E. K."/>
            <person name="Rhodes N."/>
            <person name="Thang M."/>
            <person name="Chan C."/>
        </authorList>
    </citation>
    <scope>NUCLEOTIDE SEQUENCE</scope>
</reference>
<organism evidence="2 3">
    <name type="scientific">Polarella glacialis</name>
    <name type="common">Dinoflagellate</name>
    <dbReference type="NCBI Taxonomy" id="89957"/>
    <lineage>
        <taxon>Eukaryota</taxon>
        <taxon>Sar</taxon>
        <taxon>Alveolata</taxon>
        <taxon>Dinophyceae</taxon>
        <taxon>Suessiales</taxon>
        <taxon>Suessiaceae</taxon>
        <taxon>Polarella</taxon>
    </lineage>
</organism>
<gene>
    <name evidence="2" type="ORF">PGLA1383_LOCUS25307</name>
</gene>
<evidence type="ECO:0000256" key="1">
    <source>
        <dbReference type="SAM" id="MobiDB-lite"/>
    </source>
</evidence>
<feature type="compositionally biased region" description="Basic and acidic residues" evidence="1">
    <location>
        <begin position="113"/>
        <end position="122"/>
    </location>
</feature>
<sequence>APRTSSSSEVQSDVPSAGDASCGVRAQIAELRARQSGLEAQLLELDAAQQTEHEKAAQSARRVETLQREMAAAVDEHGAFSRGLLEARARASELARESHRLQSTIKEAASEEEAVRRQDEERLAVGRQPERYAEKSAQRLALHREYLLRLEAWSQVGFEAPVLG</sequence>
<dbReference type="Proteomes" id="UP000654075">
    <property type="component" value="Unassembled WGS sequence"/>
</dbReference>
<dbReference type="AlphaFoldDB" id="A0A813F2J8"/>
<comment type="caution">
    <text evidence="2">The sequence shown here is derived from an EMBL/GenBank/DDBJ whole genome shotgun (WGS) entry which is preliminary data.</text>
</comment>
<feature type="region of interest" description="Disordered" evidence="1">
    <location>
        <begin position="98"/>
        <end position="122"/>
    </location>
</feature>
<evidence type="ECO:0000313" key="2">
    <source>
        <dbReference type="EMBL" id="CAE8607373.1"/>
    </source>
</evidence>
<evidence type="ECO:0000313" key="3">
    <source>
        <dbReference type="Proteomes" id="UP000654075"/>
    </source>
</evidence>
<protein>
    <submittedName>
        <fullName evidence="2">Uncharacterized protein</fullName>
    </submittedName>
</protein>
<keyword evidence="3" id="KW-1185">Reference proteome</keyword>
<dbReference type="EMBL" id="CAJNNV010021367">
    <property type="protein sequence ID" value="CAE8607373.1"/>
    <property type="molecule type" value="Genomic_DNA"/>
</dbReference>
<feature type="non-terminal residue" evidence="2">
    <location>
        <position position="164"/>
    </location>
</feature>